<keyword evidence="1" id="KW-0547">Nucleotide-binding</keyword>
<accession>A0A3P7ZDE4</accession>
<evidence type="ECO:0000313" key="9">
    <source>
        <dbReference type="WBParaSite" id="HPBE_0001387401-mRNA-1"/>
    </source>
</evidence>
<dbReference type="PANTHER" id="PTHR43788:SF16">
    <property type="entry name" value="HELICASE WITH ZINC FINGER 2"/>
    <property type="match status" value="1"/>
</dbReference>
<dbReference type="Proteomes" id="UP000050761">
    <property type="component" value="Unassembled WGS sequence"/>
</dbReference>
<evidence type="ECO:0000313" key="7">
    <source>
        <dbReference type="EMBL" id="VDO97720.1"/>
    </source>
</evidence>
<dbReference type="InterPro" id="IPR041679">
    <property type="entry name" value="DNA2/NAM7-like_C"/>
</dbReference>
<feature type="domain" description="DNA2/NAM7 helicase-like C-terminal" evidence="6">
    <location>
        <begin position="187"/>
        <end position="255"/>
    </location>
</feature>
<evidence type="ECO:0000256" key="1">
    <source>
        <dbReference type="ARBA" id="ARBA00022741"/>
    </source>
</evidence>
<feature type="compositionally biased region" description="Low complexity" evidence="5">
    <location>
        <begin position="9"/>
        <end position="24"/>
    </location>
</feature>
<evidence type="ECO:0000256" key="3">
    <source>
        <dbReference type="ARBA" id="ARBA00022806"/>
    </source>
</evidence>
<dbReference type="Pfam" id="PF13087">
    <property type="entry name" value="AAA_12"/>
    <property type="match status" value="1"/>
</dbReference>
<reference evidence="7 8" key="1">
    <citation type="submission" date="2018-11" db="EMBL/GenBank/DDBJ databases">
        <authorList>
            <consortium name="Pathogen Informatics"/>
        </authorList>
    </citation>
    <scope>NUCLEOTIDE SEQUENCE [LARGE SCALE GENOMIC DNA]</scope>
</reference>
<keyword evidence="8" id="KW-1185">Reference proteome</keyword>
<reference evidence="9" key="2">
    <citation type="submission" date="2019-09" db="UniProtKB">
        <authorList>
            <consortium name="WormBaseParasite"/>
        </authorList>
    </citation>
    <scope>IDENTIFICATION</scope>
</reference>
<dbReference type="AlphaFoldDB" id="A0A3P7ZDE4"/>
<dbReference type="InterPro" id="IPR027417">
    <property type="entry name" value="P-loop_NTPase"/>
</dbReference>
<sequence>MEVVAADHSSSGSSPSLPSSNLLGAVAPSSESDQAPKFSYTNVVVRQRPAEAAATASDSAAQMSLSPPMVHCKRHASQLSLQTHHQLPNKTPLNHTHRLIDRHPWAKYVTLREDAIPTDPEAITSFLPTTVYRHIKGGGYLSSRFGHSLFPRTCRESLSPQYRLPMIELMRLEHAVLFREASDAIISQLRQRTYQPSFARSVNIELYTVDSVQGREKDIVVLLTTRTGFDPSQSEFLDDPRRLNVALTRRMEKLLNIDDVFGERGFVASSSDDEEDVAQISKAKSKLSSRLEALFAEDSAIASTSSFLDESTSPGCVKKGEAASSSTIFSSAVFLYLFEKDQYVQKGRNILVFYNSNKETVLCIPLGEGKISRIVRQQNYCVVTSPARTFSFVCLVDGDETKLIALLMILCRLDCAVLEEGTSDEVKIGSSILYDATTYAFDGSLVEDCKEKTPDEHTLLQRIASIGQPVLPGFKEDMDLVRKSAASPADEQAAPSSPPEATDTEAQSQEAGVPKLREKGLNISNEQPCPAPCDYSALHRIVGVEIDRLEIRLGAALERMLAQHMASVMKEITEIKDLQQTLMRKLDEMKKSDV</sequence>
<keyword evidence="2" id="KW-0378">Hydrolase</keyword>
<dbReference type="GO" id="GO:0043139">
    <property type="term" value="F:5'-3' DNA helicase activity"/>
    <property type="evidence" value="ECO:0007669"/>
    <property type="project" value="TreeGrafter"/>
</dbReference>
<evidence type="ECO:0000256" key="5">
    <source>
        <dbReference type="SAM" id="MobiDB-lite"/>
    </source>
</evidence>
<protein>
    <submittedName>
        <fullName evidence="9">AAA_12 domain-containing protein</fullName>
    </submittedName>
</protein>
<evidence type="ECO:0000259" key="6">
    <source>
        <dbReference type="Pfam" id="PF13087"/>
    </source>
</evidence>
<dbReference type="PANTHER" id="PTHR43788">
    <property type="entry name" value="DNA2/NAM7 HELICASE FAMILY MEMBER"/>
    <property type="match status" value="1"/>
</dbReference>
<dbReference type="InterPro" id="IPR050534">
    <property type="entry name" value="Coronavir_polyprotein_1ab"/>
</dbReference>
<keyword evidence="4" id="KW-0067">ATP-binding</keyword>
<dbReference type="GO" id="GO:0005524">
    <property type="term" value="F:ATP binding"/>
    <property type="evidence" value="ECO:0007669"/>
    <property type="project" value="UniProtKB-KW"/>
</dbReference>
<dbReference type="EMBL" id="UZAH01028110">
    <property type="protein sequence ID" value="VDO97720.1"/>
    <property type="molecule type" value="Genomic_DNA"/>
</dbReference>
<proteinExistence type="predicted"/>
<dbReference type="Gene3D" id="3.40.50.300">
    <property type="entry name" value="P-loop containing nucleotide triphosphate hydrolases"/>
    <property type="match status" value="1"/>
</dbReference>
<feature type="region of interest" description="Disordered" evidence="5">
    <location>
        <begin position="1"/>
        <end position="35"/>
    </location>
</feature>
<dbReference type="GO" id="GO:0016787">
    <property type="term" value="F:hydrolase activity"/>
    <property type="evidence" value="ECO:0007669"/>
    <property type="project" value="UniProtKB-KW"/>
</dbReference>
<evidence type="ECO:0000313" key="8">
    <source>
        <dbReference type="Proteomes" id="UP000050761"/>
    </source>
</evidence>
<name>A0A3P7ZDE4_HELPZ</name>
<dbReference type="OrthoDB" id="5842926at2759"/>
<feature type="region of interest" description="Disordered" evidence="5">
    <location>
        <begin position="482"/>
        <end position="512"/>
    </location>
</feature>
<evidence type="ECO:0000256" key="4">
    <source>
        <dbReference type="ARBA" id="ARBA00022840"/>
    </source>
</evidence>
<dbReference type="WBParaSite" id="HPBE_0001387401-mRNA-1">
    <property type="protein sequence ID" value="HPBE_0001387401-mRNA-1"/>
    <property type="gene ID" value="HPBE_0001387401"/>
</dbReference>
<organism evidence="7">
    <name type="scientific">Heligmosomoides polygyrus</name>
    <name type="common">Parasitic roundworm</name>
    <dbReference type="NCBI Taxonomy" id="6339"/>
    <lineage>
        <taxon>Eukaryota</taxon>
        <taxon>Metazoa</taxon>
        <taxon>Ecdysozoa</taxon>
        <taxon>Nematoda</taxon>
        <taxon>Chromadorea</taxon>
        <taxon>Rhabditida</taxon>
        <taxon>Rhabditina</taxon>
        <taxon>Rhabditomorpha</taxon>
        <taxon>Strongyloidea</taxon>
        <taxon>Heligmosomidae</taxon>
        <taxon>Heligmosomoides</taxon>
    </lineage>
</organism>
<evidence type="ECO:0000256" key="2">
    <source>
        <dbReference type="ARBA" id="ARBA00022801"/>
    </source>
</evidence>
<gene>
    <name evidence="7" type="ORF">HPBE_LOCUS13875</name>
</gene>
<keyword evidence="3" id="KW-0347">Helicase</keyword>